<evidence type="ECO:0000256" key="2">
    <source>
        <dbReference type="ARBA" id="ARBA00022527"/>
    </source>
</evidence>
<dbReference type="PROSITE" id="PS00107">
    <property type="entry name" value="PROTEIN_KINASE_ATP"/>
    <property type="match status" value="1"/>
</dbReference>
<dbReference type="InterPro" id="IPR011009">
    <property type="entry name" value="Kinase-like_dom_sf"/>
</dbReference>
<dbReference type="FunFam" id="3.30.200.20:FF:000103">
    <property type="entry name" value="Protein kinase C"/>
    <property type="match status" value="1"/>
</dbReference>
<dbReference type="Gene3D" id="3.30.200.20">
    <property type="entry name" value="Phosphorylase Kinase, domain 1"/>
    <property type="match status" value="1"/>
</dbReference>
<keyword evidence="5 8" id="KW-0547">Nucleotide-binding</keyword>
<dbReference type="PANTHER" id="PTHR24351">
    <property type="entry name" value="RIBOSOMAL PROTEIN S6 KINASE"/>
    <property type="match status" value="1"/>
</dbReference>
<evidence type="ECO:0000256" key="7">
    <source>
        <dbReference type="ARBA" id="ARBA00022840"/>
    </source>
</evidence>
<keyword evidence="14" id="KW-1185">Reference proteome</keyword>
<organism evidence="13 14">
    <name type="scientific">Planoprotostelium fungivorum</name>
    <dbReference type="NCBI Taxonomy" id="1890364"/>
    <lineage>
        <taxon>Eukaryota</taxon>
        <taxon>Amoebozoa</taxon>
        <taxon>Evosea</taxon>
        <taxon>Variosea</taxon>
        <taxon>Cavosteliida</taxon>
        <taxon>Cavosteliaceae</taxon>
        <taxon>Planoprotostelium</taxon>
    </lineage>
</organism>
<keyword evidence="3" id="KW-0597">Phosphoprotein</keyword>
<evidence type="ECO:0000313" key="13">
    <source>
        <dbReference type="EMBL" id="PRP85630.1"/>
    </source>
</evidence>
<evidence type="ECO:0000256" key="8">
    <source>
        <dbReference type="PROSITE-ProRule" id="PRU10141"/>
    </source>
</evidence>
<dbReference type="OrthoDB" id="63267at2759"/>
<dbReference type="Pfam" id="PF00069">
    <property type="entry name" value="Pkinase"/>
    <property type="match status" value="1"/>
</dbReference>
<dbReference type="SMART" id="SM00220">
    <property type="entry name" value="S_TKc"/>
    <property type="match status" value="1"/>
</dbReference>
<proteinExistence type="inferred from homology"/>
<dbReference type="STRING" id="1890364.A0A2P6NNU7"/>
<dbReference type="Proteomes" id="UP000241769">
    <property type="component" value="Unassembled WGS sequence"/>
</dbReference>
<dbReference type="Gene3D" id="1.10.510.10">
    <property type="entry name" value="Transferase(Phosphotransferase) domain 1"/>
    <property type="match status" value="1"/>
</dbReference>
<dbReference type="InterPro" id="IPR008271">
    <property type="entry name" value="Ser/Thr_kinase_AS"/>
</dbReference>
<evidence type="ECO:0000256" key="3">
    <source>
        <dbReference type="ARBA" id="ARBA00022553"/>
    </source>
</evidence>
<dbReference type="InterPro" id="IPR045270">
    <property type="entry name" value="STKc_AGC"/>
</dbReference>
<dbReference type="AlphaFoldDB" id="A0A2P6NNU7"/>
<evidence type="ECO:0000259" key="10">
    <source>
        <dbReference type="PROSITE" id="PS50003"/>
    </source>
</evidence>
<dbReference type="PROSITE" id="PS00108">
    <property type="entry name" value="PROTEIN_KINASE_ST"/>
    <property type="match status" value="1"/>
</dbReference>
<evidence type="ECO:0008006" key="15">
    <source>
        <dbReference type="Google" id="ProtNLM"/>
    </source>
</evidence>
<dbReference type="FunFam" id="2.30.29.30:FF:000286">
    <property type="entry name" value="PH-protein kinase domain containing protein"/>
    <property type="match status" value="1"/>
</dbReference>
<evidence type="ECO:0000259" key="12">
    <source>
        <dbReference type="PROSITE" id="PS51285"/>
    </source>
</evidence>
<feature type="domain" description="Protein kinase" evidence="11">
    <location>
        <begin position="127"/>
        <end position="394"/>
    </location>
</feature>
<keyword evidence="2" id="KW-0723">Serine/threonine-protein kinase</keyword>
<evidence type="ECO:0000256" key="6">
    <source>
        <dbReference type="ARBA" id="ARBA00022777"/>
    </source>
</evidence>
<feature type="compositionally biased region" description="Polar residues" evidence="9">
    <location>
        <begin position="482"/>
        <end position="494"/>
    </location>
</feature>
<name>A0A2P6NNU7_9EUKA</name>
<dbReference type="InterPro" id="IPR000719">
    <property type="entry name" value="Prot_kinase_dom"/>
</dbReference>
<dbReference type="SUPFAM" id="SSF50729">
    <property type="entry name" value="PH domain-like"/>
    <property type="match status" value="1"/>
</dbReference>
<dbReference type="SMART" id="SM00133">
    <property type="entry name" value="S_TK_X"/>
    <property type="match status" value="1"/>
</dbReference>
<comment type="similarity">
    <text evidence="1">Belongs to the protein kinase superfamily. AGC Ser/Thr protein kinase family. RAC subfamily.</text>
</comment>
<accession>A0A2P6NNU7</accession>
<dbReference type="SUPFAM" id="SSF56112">
    <property type="entry name" value="Protein kinase-like (PK-like)"/>
    <property type="match status" value="1"/>
</dbReference>
<keyword evidence="6" id="KW-0418">Kinase</keyword>
<dbReference type="PROSITE" id="PS51285">
    <property type="entry name" value="AGC_KINASE_CTER"/>
    <property type="match status" value="1"/>
</dbReference>
<dbReference type="PROSITE" id="PS50003">
    <property type="entry name" value="PH_DOMAIN"/>
    <property type="match status" value="1"/>
</dbReference>
<feature type="domain" description="PH" evidence="10">
    <location>
        <begin position="16"/>
        <end position="111"/>
    </location>
</feature>
<keyword evidence="4" id="KW-0808">Transferase</keyword>
<protein>
    <recommendedName>
        <fullName evidence="15">Non-specific serine/threonine protein kinase</fullName>
    </recommendedName>
</protein>
<evidence type="ECO:0000256" key="4">
    <source>
        <dbReference type="ARBA" id="ARBA00022679"/>
    </source>
</evidence>
<feature type="domain" description="AGC-kinase C-terminal" evidence="12">
    <location>
        <begin position="395"/>
        <end position="481"/>
    </location>
</feature>
<evidence type="ECO:0000256" key="1">
    <source>
        <dbReference type="ARBA" id="ARBA00006935"/>
    </source>
</evidence>
<dbReference type="FunFam" id="1.10.510.10:FF:000008">
    <property type="entry name" value="Non-specific serine/threonine protein kinase"/>
    <property type="match status" value="1"/>
</dbReference>
<dbReference type="SMART" id="SM00233">
    <property type="entry name" value="PH"/>
    <property type="match status" value="1"/>
</dbReference>
<dbReference type="InParanoid" id="A0A2P6NNU7"/>
<feature type="region of interest" description="Disordered" evidence="9">
    <location>
        <begin position="467"/>
        <end position="495"/>
    </location>
</feature>
<feature type="binding site" evidence="8">
    <location>
        <position position="156"/>
    </location>
    <ligand>
        <name>ATP</name>
        <dbReference type="ChEBI" id="CHEBI:30616"/>
    </ligand>
</feature>
<dbReference type="Gene3D" id="2.30.29.30">
    <property type="entry name" value="Pleckstrin-homology domain (PH domain)/Phosphotyrosine-binding domain (PTB)"/>
    <property type="match status" value="1"/>
</dbReference>
<evidence type="ECO:0000259" key="11">
    <source>
        <dbReference type="PROSITE" id="PS50011"/>
    </source>
</evidence>
<sequence>MSVHFNASDPPDRKKMADKSGFLTKQGGTIKTWKERWCVLKNNKIYYSKSQDKEGEKGHIDLEGLKPADVRISDKKKCSFEIKTPARVFYMIASSDSERDEWIRCIAASVATAGDGNSKKKVGLQDFDLLNVIGKGAFGKVLQVRRKKDGKLFAMKILNKKNILESNELEHTRTEKNVLQKVCAEYSSPTNSSQVVHPFLVNLHCSFQSADKLYFVMDWVNGGELFHHLQKERRFSPERAKFYCAEIVLGLEYLHNHGIIYRDLKPENLLLTAEGHICMTDFGISKEGLISEDDKTTTFCGTPEYLAPEVLQGKPYNKNVDWWSFGTLMHEMLTGLPPFYAKDVQEMYKKIIHQELILPSTMDPDTKDIILKLLIRDPSKRLSDPKQIKAHKYFQGIDWDLLFRKEIKPSFVPSVSGAADVSQVDKETAFLSEDPNAEMATQGGGIPPEKQKKVFITNKHSMESIKRRFSRGSKKDLRAEETTTSSKSNLTGNSYEIPYDEVVPTTTTVETRTETIVEEAPVLSNVATAAPSLLNTEVLPVTTQPIQLQTVLKETVLREHIIPLQKEEIQPVIYREREQIEIHQITQQLKETVVAPTVVEEVQAEPEYRETVMVQHEVAREVMENSRTVLPATTVVEELAPIVEERVNRNIQEEIIHVIDRDIVQPTIIQIEQPIHERIREHLRTLESETEMITLPPVFGDRREAVIGNRSVISTTLLTKPMWEQPLVTAGERLVSVEAEIDRRILGRHLGVASYGVNTVRSGVIASNGPVTNQLSLTQTTTTYNGPPTIASIAAASILPNDVAVPAGKTGVSRNLYYHTPASTGTMYNPQQANNNAIYMPAPQFTYQPVFGTSNKEAGFQSHGHVAMSRPAPGTLYAPQNAQPSCYLPAPQIDFQPTFANTSGVAGQNLGYGVQAR</sequence>
<comment type="caution">
    <text evidence="13">The sequence shown here is derived from an EMBL/GenBank/DDBJ whole genome shotgun (WGS) entry which is preliminary data.</text>
</comment>
<dbReference type="GO" id="GO:0005524">
    <property type="term" value="F:ATP binding"/>
    <property type="evidence" value="ECO:0007669"/>
    <property type="project" value="UniProtKB-UniRule"/>
</dbReference>
<evidence type="ECO:0000256" key="9">
    <source>
        <dbReference type="SAM" id="MobiDB-lite"/>
    </source>
</evidence>
<dbReference type="CDD" id="cd05123">
    <property type="entry name" value="STKc_AGC"/>
    <property type="match status" value="1"/>
</dbReference>
<dbReference type="InterPro" id="IPR017441">
    <property type="entry name" value="Protein_kinase_ATP_BS"/>
</dbReference>
<dbReference type="GO" id="GO:0005547">
    <property type="term" value="F:phosphatidylinositol-3,4,5-trisphosphate binding"/>
    <property type="evidence" value="ECO:0007669"/>
    <property type="project" value="UniProtKB-ARBA"/>
</dbReference>
<evidence type="ECO:0000256" key="5">
    <source>
        <dbReference type="ARBA" id="ARBA00022741"/>
    </source>
</evidence>
<gene>
    <name evidence="13" type="ORF">PROFUN_06419</name>
</gene>
<dbReference type="GO" id="GO:0004674">
    <property type="term" value="F:protein serine/threonine kinase activity"/>
    <property type="evidence" value="ECO:0007669"/>
    <property type="project" value="UniProtKB-KW"/>
</dbReference>
<reference evidence="13 14" key="1">
    <citation type="journal article" date="2018" name="Genome Biol. Evol.">
        <title>Multiple Roots of Fruiting Body Formation in Amoebozoa.</title>
        <authorList>
            <person name="Hillmann F."/>
            <person name="Forbes G."/>
            <person name="Novohradska S."/>
            <person name="Ferling I."/>
            <person name="Riege K."/>
            <person name="Groth M."/>
            <person name="Westermann M."/>
            <person name="Marz M."/>
            <person name="Spaller T."/>
            <person name="Winckler T."/>
            <person name="Schaap P."/>
            <person name="Glockner G."/>
        </authorList>
    </citation>
    <scope>NUCLEOTIDE SEQUENCE [LARGE SCALE GENOMIC DNA]</scope>
    <source>
        <strain evidence="13 14">Jena</strain>
    </source>
</reference>
<dbReference type="InterPro" id="IPR011993">
    <property type="entry name" value="PH-like_dom_sf"/>
</dbReference>
<keyword evidence="7 8" id="KW-0067">ATP-binding</keyword>
<dbReference type="Pfam" id="PF00169">
    <property type="entry name" value="PH"/>
    <property type="match status" value="1"/>
</dbReference>
<dbReference type="EMBL" id="MDYQ01000042">
    <property type="protein sequence ID" value="PRP85630.1"/>
    <property type="molecule type" value="Genomic_DNA"/>
</dbReference>
<dbReference type="PROSITE" id="PS50011">
    <property type="entry name" value="PROTEIN_KINASE_DOM"/>
    <property type="match status" value="1"/>
</dbReference>
<dbReference type="InterPro" id="IPR000961">
    <property type="entry name" value="AGC-kinase_C"/>
</dbReference>
<evidence type="ECO:0000313" key="14">
    <source>
        <dbReference type="Proteomes" id="UP000241769"/>
    </source>
</evidence>
<dbReference type="InterPro" id="IPR001849">
    <property type="entry name" value="PH_domain"/>
</dbReference>
<feature type="region of interest" description="Disordered" evidence="9">
    <location>
        <begin position="1"/>
        <end position="20"/>
    </location>
</feature>